<keyword evidence="10" id="KW-0238">DNA-binding</keyword>
<keyword evidence="13" id="KW-0535">Nitrogen fixation</keyword>
<keyword evidence="3" id="KW-0963">Cytoplasm</keyword>
<dbReference type="AlphaFoldDB" id="A0A519BIB3"/>
<comment type="caution">
    <text evidence="19">The sequence shown here is derived from an EMBL/GenBank/DDBJ whole genome shotgun (WGS) entry which is preliminary data.</text>
</comment>
<keyword evidence="9" id="KW-0805">Transcription regulation</keyword>
<dbReference type="PROSITE" id="PS00675">
    <property type="entry name" value="SIGMA54_INTERACT_1"/>
    <property type="match status" value="1"/>
</dbReference>
<keyword evidence="4" id="KW-0678">Repressor</keyword>
<keyword evidence="11" id="KW-0010">Activator</keyword>
<dbReference type="Pfam" id="PF25601">
    <property type="entry name" value="AAA_lid_14"/>
    <property type="match status" value="1"/>
</dbReference>
<dbReference type="SMART" id="SM00448">
    <property type="entry name" value="REC"/>
    <property type="match status" value="1"/>
</dbReference>
<dbReference type="Pfam" id="PF00072">
    <property type="entry name" value="Response_reg"/>
    <property type="match status" value="1"/>
</dbReference>
<dbReference type="SMART" id="SM00382">
    <property type="entry name" value="AAA"/>
    <property type="match status" value="1"/>
</dbReference>
<dbReference type="InterPro" id="IPR003593">
    <property type="entry name" value="AAA+_ATPase"/>
</dbReference>
<proteinExistence type="predicted"/>
<evidence type="ECO:0000256" key="3">
    <source>
        <dbReference type="ARBA" id="ARBA00022490"/>
    </source>
</evidence>
<dbReference type="InterPro" id="IPR002197">
    <property type="entry name" value="HTH_Fis"/>
</dbReference>
<dbReference type="SUPFAM" id="SSF52172">
    <property type="entry name" value="CheY-like"/>
    <property type="match status" value="1"/>
</dbReference>
<dbReference type="PROSITE" id="PS00688">
    <property type="entry name" value="SIGMA54_INTERACT_3"/>
    <property type="match status" value="1"/>
</dbReference>
<evidence type="ECO:0000256" key="7">
    <source>
        <dbReference type="ARBA" id="ARBA00022840"/>
    </source>
</evidence>
<dbReference type="Proteomes" id="UP000316562">
    <property type="component" value="Unassembled WGS sequence"/>
</dbReference>
<keyword evidence="8" id="KW-0902">Two-component regulatory system</keyword>
<evidence type="ECO:0000256" key="16">
    <source>
        <dbReference type="PROSITE-ProRule" id="PRU00169"/>
    </source>
</evidence>
<evidence type="ECO:0000256" key="14">
    <source>
        <dbReference type="ARBA" id="ARBA00029881"/>
    </source>
</evidence>
<keyword evidence="7" id="KW-0067">ATP-binding</keyword>
<evidence type="ECO:0000256" key="10">
    <source>
        <dbReference type="ARBA" id="ARBA00023125"/>
    </source>
</evidence>
<dbReference type="EMBL" id="SGBC01000001">
    <property type="protein sequence ID" value="RZD16992.1"/>
    <property type="molecule type" value="Genomic_DNA"/>
</dbReference>
<dbReference type="CDD" id="cd00009">
    <property type="entry name" value="AAA"/>
    <property type="match status" value="1"/>
</dbReference>
<dbReference type="Gene3D" id="3.40.50.2300">
    <property type="match status" value="1"/>
</dbReference>
<comment type="subcellular location">
    <subcellularLocation>
        <location evidence="1">Cytoplasm</location>
    </subcellularLocation>
</comment>
<evidence type="ECO:0000256" key="6">
    <source>
        <dbReference type="ARBA" id="ARBA00022741"/>
    </source>
</evidence>
<dbReference type="PROSITE" id="PS50110">
    <property type="entry name" value="RESPONSE_REGULATORY"/>
    <property type="match status" value="1"/>
</dbReference>
<name>A0A519BIB3_ACIG2</name>
<protein>
    <recommendedName>
        <fullName evidence="2">DNA-binding transcriptional regulator NtrC</fullName>
    </recommendedName>
    <alternativeName>
        <fullName evidence="14">Nitrogen regulation protein NR(I)</fullName>
    </alternativeName>
    <alternativeName>
        <fullName evidence="15">Nitrogen regulator I</fullName>
    </alternativeName>
</protein>
<evidence type="ECO:0000256" key="12">
    <source>
        <dbReference type="ARBA" id="ARBA00023163"/>
    </source>
</evidence>
<dbReference type="Pfam" id="PF00158">
    <property type="entry name" value="Sigma54_activat"/>
    <property type="match status" value="1"/>
</dbReference>
<feature type="domain" description="Response regulatory" evidence="18">
    <location>
        <begin position="7"/>
        <end position="120"/>
    </location>
</feature>
<dbReference type="GO" id="GO:0005524">
    <property type="term" value="F:ATP binding"/>
    <property type="evidence" value="ECO:0007669"/>
    <property type="project" value="UniProtKB-KW"/>
</dbReference>
<dbReference type="InterPro" id="IPR009057">
    <property type="entry name" value="Homeodomain-like_sf"/>
</dbReference>
<evidence type="ECO:0000313" key="20">
    <source>
        <dbReference type="Proteomes" id="UP000316562"/>
    </source>
</evidence>
<evidence type="ECO:0000259" key="17">
    <source>
        <dbReference type="PROSITE" id="PS50045"/>
    </source>
</evidence>
<dbReference type="GO" id="GO:0006355">
    <property type="term" value="P:regulation of DNA-templated transcription"/>
    <property type="evidence" value="ECO:0007669"/>
    <property type="project" value="InterPro"/>
</dbReference>
<evidence type="ECO:0000256" key="15">
    <source>
        <dbReference type="ARBA" id="ARBA00031910"/>
    </source>
</evidence>
<evidence type="ECO:0000256" key="9">
    <source>
        <dbReference type="ARBA" id="ARBA00023015"/>
    </source>
</evidence>
<dbReference type="InterPro" id="IPR025944">
    <property type="entry name" value="Sigma_54_int_dom_CS"/>
</dbReference>
<evidence type="ECO:0000259" key="18">
    <source>
        <dbReference type="PROSITE" id="PS50110"/>
    </source>
</evidence>
<evidence type="ECO:0000256" key="13">
    <source>
        <dbReference type="ARBA" id="ARBA00023231"/>
    </source>
</evidence>
<dbReference type="InterPro" id="IPR025662">
    <property type="entry name" value="Sigma_54_int_dom_ATP-bd_1"/>
</dbReference>
<dbReference type="InterPro" id="IPR027417">
    <property type="entry name" value="P-loop_NTPase"/>
</dbReference>
<dbReference type="Gene3D" id="1.10.8.60">
    <property type="match status" value="1"/>
</dbReference>
<dbReference type="Pfam" id="PF02954">
    <property type="entry name" value="HTH_8"/>
    <property type="match status" value="1"/>
</dbReference>
<organism evidence="19 20">
    <name type="scientific">Acididesulfobacter guangdongensis</name>
    <dbReference type="NCBI Taxonomy" id="2597225"/>
    <lineage>
        <taxon>Bacteria</taxon>
        <taxon>Deltaproteobacteria</taxon>
        <taxon>Candidatus Acidulodesulfobacterales</taxon>
        <taxon>Candidatus Acididesulfobacter</taxon>
    </lineage>
</organism>
<evidence type="ECO:0000256" key="4">
    <source>
        <dbReference type="ARBA" id="ARBA00022491"/>
    </source>
</evidence>
<dbReference type="GO" id="GO:0043565">
    <property type="term" value="F:sequence-specific DNA binding"/>
    <property type="evidence" value="ECO:0007669"/>
    <property type="project" value="InterPro"/>
</dbReference>
<dbReference type="PRINTS" id="PR01590">
    <property type="entry name" value="HTHFIS"/>
</dbReference>
<dbReference type="PROSITE" id="PS00676">
    <property type="entry name" value="SIGMA54_INTERACT_2"/>
    <property type="match status" value="1"/>
</dbReference>
<dbReference type="InterPro" id="IPR002078">
    <property type="entry name" value="Sigma_54_int"/>
</dbReference>
<dbReference type="InterPro" id="IPR025943">
    <property type="entry name" value="Sigma_54_int_dom_ATP-bd_2"/>
</dbReference>
<dbReference type="PROSITE" id="PS50045">
    <property type="entry name" value="SIGMA54_INTERACT_4"/>
    <property type="match status" value="1"/>
</dbReference>
<dbReference type="InterPro" id="IPR011006">
    <property type="entry name" value="CheY-like_superfamily"/>
</dbReference>
<feature type="domain" description="Sigma-54 factor interaction" evidence="17">
    <location>
        <begin position="144"/>
        <end position="373"/>
    </location>
</feature>
<evidence type="ECO:0000256" key="1">
    <source>
        <dbReference type="ARBA" id="ARBA00004496"/>
    </source>
</evidence>
<evidence type="ECO:0000256" key="5">
    <source>
        <dbReference type="ARBA" id="ARBA00022553"/>
    </source>
</evidence>
<dbReference type="PANTHER" id="PTHR32071">
    <property type="entry name" value="TRANSCRIPTIONAL REGULATORY PROTEIN"/>
    <property type="match status" value="1"/>
</dbReference>
<feature type="modified residue" description="4-aspartylphosphate" evidence="16">
    <location>
        <position position="55"/>
    </location>
</feature>
<dbReference type="SUPFAM" id="SSF52540">
    <property type="entry name" value="P-loop containing nucleoside triphosphate hydrolases"/>
    <property type="match status" value="1"/>
</dbReference>
<dbReference type="FunFam" id="3.40.50.300:FF:000006">
    <property type="entry name" value="DNA-binding transcriptional regulator NtrC"/>
    <property type="match status" value="1"/>
</dbReference>
<dbReference type="GO" id="GO:0005737">
    <property type="term" value="C:cytoplasm"/>
    <property type="evidence" value="ECO:0007669"/>
    <property type="project" value="UniProtKB-SubCell"/>
</dbReference>
<accession>A0A519BIB3</accession>
<dbReference type="InterPro" id="IPR001789">
    <property type="entry name" value="Sig_transdc_resp-reg_receiver"/>
</dbReference>
<dbReference type="InterPro" id="IPR058031">
    <property type="entry name" value="AAA_lid_NorR"/>
</dbReference>
<dbReference type="Gene3D" id="3.40.50.300">
    <property type="entry name" value="P-loop containing nucleotide triphosphate hydrolases"/>
    <property type="match status" value="1"/>
</dbReference>
<gene>
    <name evidence="19" type="ORF">EVJ46_01785</name>
</gene>
<keyword evidence="5 16" id="KW-0597">Phosphoprotein</keyword>
<evidence type="ECO:0000256" key="8">
    <source>
        <dbReference type="ARBA" id="ARBA00023012"/>
    </source>
</evidence>
<evidence type="ECO:0000256" key="2">
    <source>
        <dbReference type="ARBA" id="ARBA00019059"/>
    </source>
</evidence>
<evidence type="ECO:0000313" key="19">
    <source>
        <dbReference type="EMBL" id="RZD16992.1"/>
    </source>
</evidence>
<evidence type="ECO:0000256" key="11">
    <source>
        <dbReference type="ARBA" id="ARBA00023159"/>
    </source>
</evidence>
<sequence length="486" mass="55357">MTKREKRILIVDDEESIVFVLKKLLEDEFIIDTASEGQAALQLINEYNYFAVFLDIRIPKINGMEILSYSRELANPPNVIIMTAQNTMINAIDAMKKGAYDYITKPFDVEEIVGIIKKIRKDELDALPQNNTNVKNIDILDSLLVGKSKVMQEIFKTIGKLSHNSLTVLILGESGTGKELVARAIHLNSLRNKKPFIVVNTPSVPFDLLESELFGHEKGSFTGANEKREGKFLQANGGTIFLDEIGDMPLDLQAKLLRVIQEKEVEPVGSNKSIKIDVRIIAATNRNLKSMIKESKFREDLYYRLNVIEITLPPLRDRKSDIPVLANFFIEKFAKELGISGKQLNEESLSFLQSHNFPGNIRELENAIRRTMIMSHHSTLTPEDFYDIINPETNINSLKPSDKRNNDSTPFEDIIRQRIKNYLEKIKDTNLTDVYKTIIGTTEKIVIEEILILSKNNQIKASNLLGINRNTLRKKIKEFNISKKII</sequence>
<keyword evidence="12" id="KW-0804">Transcription</keyword>
<keyword evidence="6" id="KW-0547">Nucleotide-binding</keyword>
<dbReference type="PANTHER" id="PTHR32071:SF95">
    <property type="entry name" value="DNA-BINDING TRANSCRIPTIONAL REGULATOR NTRC"/>
    <property type="match status" value="1"/>
</dbReference>
<reference evidence="19 20" key="1">
    <citation type="journal article" date="2019" name="ISME J.">
        <title>Insights into ecological role of a new deltaproteobacterial order Candidatus Acidulodesulfobacterales by metagenomics and metatranscriptomics.</title>
        <authorList>
            <person name="Tan S."/>
            <person name="Liu J."/>
            <person name="Fang Y."/>
            <person name="Hedlund B.P."/>
            <person name="Lian Z.H."/>
            <person name="Huang L.Y."/>
            <person name="Li J.T."/>
            <person name="Huang L.N."/>
            <person name="Li W.J."/>
            <person name="Jiang H.C."/>
            <person name="Dong H.L."/>
            <person name="Shu W.S."/>
        </authorList>
    </citation>
    <scope>NUCLEOTIDE SEQUENCE [LARGE SCALE GENOMIC DNA]</scope>
    <source>
        <strain evidence="19">AP2</strain>
    </source>
</reference>
<dbReference type="GO" id="GO:0000160">
    <property type="term" value="P:phosphorelay signal transduction system"/>
    <property type="evidence" value="ECO:0007669"/>
    <property type="project" value="UniProtKB-KW"/>
</dbReference>
<dbReference type="Gene3D" id="1.10.10.60">
    <property type="entry name" value="Homeodomain-like"/>
    <property type="match status" value="1"/>
</dbReference>
<dbReference type="SUPFAM" id="SSF46689">
    <property type="entry name" value="Homeodomain-like"/>
    <property type="match status" value="1"/>
</dbReference>